<evidence type="ECO:0000256" key="3">
    <source>
        <dbReference type="PROSITE-ProRule" id="PRU00221"/>
    </source>
</evidence>
<feature type="compositionally biased region" description="Low complexity" evidence="4">
    <location>
        <begin position="563"/>
        <end position="603"/>
    </location>
</feature>
<reference evidence="5" key="1">
    <citation type="journal article" date="2019" name="Environ. Microbiol.">
        <title>Fungal ecological strategies reflected in gene transcription - a case study of two litter decomposers.</title>
        <authorList>
            <person name="Barbi F."/>
            <person name="Kohler A."/>
            <person name="Barry K."/>
            <person name="Baskaran P."/>
            <person name="Daum C."/>
            <person name="Fauchery L."/>
            <person name="Ihrmark K."/>
            <person name="Kuo A."/>
            <person name="LaButti K."/>
            <person name="Lipzen A."/>
            <person name="Morin E."/>
            <person name="Grigoriev I.V."/>
            <person name="Henrissat B."/>
            <person name="Lindahl B."/>
            <person name="Martin F."/>
        </authorList>
    </citation>
    <scope>NUCLEOTIDE SEQUENCE</scope>
    <source>
        <strain evidence="5">JB14</strain>
    </source>
</reference>
<dbReference type="Pfam" id="PF00400">
    <property type="entry name" value="WD40"/>
    <property type="match status" value="1"/>
</dbReference>
<dbReference type="AlphaFoldDB" id="A0A6A4HNK8"/>
<dbReference type="EMBL" id="ML769455">
    <property type="protein sequence ID" value="KAE9400582.1"/>
    <property type="molecule type" value="Genomic_DNA"/>
</dbReference>
<dbReference type="OrthoDB" id="3367at2759"/>
<dbReference type="SMART" id="SM00320">
    <property type="entry name" value="WD40"/>
    <property type="match status" value="5"/>
</dbReference>
<accession>A0A6A4HNK8</accession>
<dbReference type="InterPro" id="IPR001680">
    <property type="entry name" value="WD40_rpt"/>
</dbReference>
<dbReference type="PANTHER" id="PTHR14107:SF16">
    <property type="entry name" value="AT02583P"/>
    <property type="match status" value="1"/>
</dbReference>
<evidence type="ECO:0000256" key="1">
    <source>
        <dbReference type="ARBA" id="ARBA00022574"/>
    </source>
</evidence>
<feature type="region of interest" description="Disordered" evidence="4">
    <location>
        <begin position="563"/>
        <end position="608"/>
    </location>
</feature>
<feature type="region of interest" description="Disordered" evidence="4">
    <location>
        <begin position="69"/>
        <end position="152"/>
    </location>
</feature>
<feature type="compositionally biased region" description="Basic and acidic residues" evidence="4">
    <location>
        <begin position="76"/>
        <end position="90"/>
    </location>
</feature>
<dbReference type="Proteomes" id="UP000799118">
    <property type="component" value="Unassembled WGS sequence"/>
</dbReference>
<dbReference type="PROSITE" id="PS50082">
    <property type="entry name" value="WD_REPEATS_2"/>
    <property type="match status" value="1"/>
</dbReference>
<dbReference type="GO" id="GO:0032153">
    <property type="term" value="C:cell division site"/>
    <property type="evidence" value="ECO:0007669"/>
    <property type="project" value="TreeGrafter"/>
</dbReference>
<name>A0A6A4HNK8_9AGAR</name>
<dbReference type="GO" id="GO:0005634">
    <property type="term" value="C:nucleus"/>
    <property type="evidence" value="ECO:0007669"/>
    <property type="project" value="TreeGrafter"/>
</dbReference>
<dbReference type="GO" id="GO:0045013">
    <property type="term" value="P:carbon catabolite repression of transcription"/>
    <property type="evidence" value="ECO:0007669"/>
    <property type="project" value="TreeGrafter"/>
</dbReference>
<feature type="compositionally biased region" description="Polar residues" evidence="4">
    <location>
        <begin position="115"/>
        <end position="126"/>
    </location>
</feature>
<dbReference type="PANTHER" id="PTHR14107">
    <property type="entry name" value="WD REPEAT PROTEIN"/>
    <property type="match status" value="1"/>
</dbReference>
<feature type="repeat" description="WD" evidence="3">
    <location>
        <begin position="383"/>
        <end position="415"/>
    </location>
</feature>
<keyword evidence="2" id="KW-0677">Repeat</keyword>
<dbReference type="GO" id="GO:0051286">
    <property type="term" value="C:cell tip"/>
    <property type="evidence" value="ECO:0007669"/>
    <property type="project" value="TreeGrafter"/>
</dbReference>
<dbReference type="SUPFAM" id="SSF50978">
    <property type="entry name" value="WD40 repeat-like"/>
    <property type="match status" value="1"/>
</dbReference>
<keyword evidence="1 3" id="KW-0853">WD repeat</keyword>
<dbReference type="Gene3D" id="2.130.10.10">
    <property type="entry name" value="YVTN repeat-like/Quinoprotein amine dehydrogenase"/>
    <property type="match status" value="1"/>
</dbReference>
<sequence length="652" mass="70001">MESDTTFVAPEGVYTVVEEHKPSVLQTHAANTSPLSFPTRVSVISVKYAIAKDRLGGFVGGGGQSLAQLLGGGGNKDSKKGVKEKEKEDGISLSSNDTPPDEQGDDSAGAPPASPINTPSPFSQHSHSSRKKPSAATKLSKPKHNMKTTSSTFMTRTQNAEGFPRSLKDRDGEVTFLFFNQVKSVLWVEAGAKSREPLARITFSAYPTCHSINHLTASPERLDIVIGFNTGDLIWLDPISSRYNRLNKGGSISSSPCTAVRWVPGSASLFLVSHADGTIVVYDRDREDGVFSPQETTEDWDPTDSIFVTMPPWAWHPGGDIPAPIPDSDKSIKNPVSHWRVAPKGKAVVDFVFSPDVKYVGAISEDGCLRVIDASAETLIDCYASYFGALTCLAWSPDGRFILTGGQDDLLTIFSPWERRVVARCQGHSSFVSCVAFDEVRCDAGYTGYGRTYRFGSVGEDNKLILWDFSSGALHRPKNPNTHHSHHSHSGRHSLPGPGMFYSYSTTSLAFRSPQPIANSGDGQEDIYDTGISLKYHPAPSRNEIAVVQPVLVKYLSHAPLSTNTASSTTPASTATPATATAATTTTVTPSTPTSTTNSSSNPTPDPLPTAIAFLPKYVLTSTKNGLVKLWVRPLPAVSSSLKSTGPGRAGR</sequence>
<protein>
    <submittedName>
        <fullName evidence="5">WD40 repeat-like protein</fullName>
    </submittedName>
</protein>
<keyword evidence="6" id="KW-1185">Reference proteome</keyword>
<gene>
    <name evidence="5" type="ORF">BT96DRAFT_881177</name>
</gene>
<evidence type="ECO:0000256" key="4">
    <source>
        <dbReference type="SAM" id="MobiDB-lite"/>
    </source>
</evidence>
<evidence type="ECO:0000256" key="2">
    <source>
        <dbReference type="ARBA" id="ARBA00022737"/>
    </source>
</evidence>
<dbReference type="InterPro" id="IPR036322">
    <property type="entry name" value="WD40_repeat_dom_sf"/>
</dbReference>
<organism evidence="5 6">
    <name type="scientific">Gymnopus androsaceus JB14</name>
    <dbReference type="NCBI Taxonomy" id="1447944"/>
    <lineage>
        <taxon>Eukaryota</taxon>
        <taxon>Fungi</taxon>
        <taxon>Dikarya</taxon>
        <taxon>Basidiomycota</taxon>
        <taxon>Agaricomycotina</taxon>
        <taxon>Agaricomycetes</taxon>
        <taxon>Agaricomycetidae</taxon>
        <taxon>Agaricales</taxon>
        <taxon>Marasmiineae</taxon>
        <taxon>Omphalotaceae</taxon>
        <taxon>Gymnopus</taxon>
    </lineage>
</organism>
<proteinExistence type="predicted"/>
<dbReference type="InterPro" id="IPR015943">
    <property type="entry name" value="WD40/YVTN_repeat-like_dom_sf"/>
</dbReference>
<evidence type="ECO:0000313" key="5">
    <source>
        <dbReference type="EMBL" id="KAE9400582.1"/>
    </source>
</evidence>
<dbReference type="InterPro" id="IPR051362">
    <property type="entry name" value="WD_repeat_creC_regulators"/>
</dbReference>
<evidence type="ECO:0000313" key="6">
    <source>
        <dbReference type="Proteomes" id="UP000799118"/>
    </source>
</evidence>